<evidence type="ECO:0000313" key="3">
    <source>
        <dbReference type="EMBL" id="TQM71884.1"/>
    </source>
</evidence>
<dbReference type="Pfam" id="PF01255">
    <property type="entry name" value="Prenyltransf"/>
    <property type="match status" value="1"/>
</dbReference>
<dbReference type="PANTHER" id="PTHR10291:SF43">
    <property type="entry name" value="DEHYDRODOLICHYL DIPHOSPHATE SYNTHASE COMPLEX SUBUNIT DHDDS"/>
    <property type="match status" value="1"/>
</dbReference>
<evidence type="ECO:0000313" key="4">
    <source>
        <dbReference type="Proteomes" id="UP000316706"/>
    </source>
</evidence>
<evidence type="ECO:0000256" key="2">
    <source>
        <dbReference type="ARBA" id="ARBA00038453"/>
    </source>
</evidence>
<keyword evidence="1" id="KW-0808">Transferase</keyword>
<name>A0A543IMR8_9ACTN</name>
<dbReference type="OrthoDB" id="4191603at2"/>
<accession>A0A543IMR8</accession>
<dbReference type="Proteomes" id="UP000316706">
    <property type="component" value="Unassembled WGS sequence"/>
</dbReference>
<comment type="caution">
    <text evidence="3">The sequence shown here is derived from an EMBL/GenBank/DDBJ whole genome shotgun (WGS) entry which is preliminary data.</text>
</comment>
<dbReference type="RefSeq" id="WP_141973442.1">
    <property type="nucleotide sequence ID" value="NZ_VFPO01000001.1"/>
</dbReference>
<dbReference type="PANTHER" id="PTHR10291">
    <property type="entry name" value="DEHYDRODOLICHYL DIPHOSPHATE SYNTHASE FAMILY MEMBER"/>
    <property type="match status" value="1"/>
</dbReference>
<proteinExistence type="inferred from homology"/>
<evidence type="ECO:0000256" key="1">
    <source>
        <dbReference type="ARBA" id="ARBA00022679"/>
    </source>
</evidence>
<comment type="similarity">
    <text evidence="2">Belongs to the UPP synthase family. Z-FPP synthase subfamily.</text>
</comment>
<dbReference type="EMBL" id="VFPO01000001">
    <property type="protein sequence ID" value="TQM71884.1"/>
    <property type="molecule type" value="Genomic_DNA"/>
</dbReference>
<dbReference type="InterPro" id="IPR036424">
    <property type="entry name" value="UPP_synth-like_sf"/>
</dbReference>
<dbReference type="Gene3D" id="3.40.1180.10">
    <property type="entry name" value="Decaprenyl diphosphate synthase-like"/>
    <property type="match status" value="1"/>
</dbReference>
<dbReference type="InterPro" id="IPR001441">
    <property type="entry name" value="UPP_synth-like"/>
</dbReference>
<dbReference type="SMR" id="A0A543IMR8"/>
<dbReference type="GO" id="GO:0016094">
    <property type="term" value="P:polyprenol biosynthetic process"/>
    <property type="evidence" value="ECO:0007669"/>
    <property type="project" value="TreeGrafter"/>
</dbReference>
<dbReference type="AlphaFoldDB" id="A0A543IMR8"/>
<protein>
    <submittedName>
        <fullName evidence="3">Undecaprenyl diphosphate synthase</fullName>
    </submittedName>
</protein>
<reference evidence="3 4" key="1">
    <citation type="submission" date="2019-06" db="EMBL/GenBank/DDBJ databases">
        <title>Sequencing the genomes of 1000 actinobacteria strains.</title>
        <authorList>
            <person name="Klenk H.-P."/>
        </authorList>
    </citation>
    <scope>NUCLEOTIDE SEQUENCE [LARGE SCALE GENOMIC DNA]</scope>
    <source>
        <strain evidence="3 4">DSM 45043</strain>
    </source>
</reference>
<dbReference type="GO" id="GO:0045547">
    <property type="term" value="F:ditrans,polycis-polyprenyl diphosphate synthase [(2E,6E)-farnesyl diphosphate specific] activity"/>
    <property type="evidence" value="ECO:0007669"/>
    <property type="project" value="TreeGrafter"/>
</dbReference>
<dbReference type="SUPFAM" id="SSF64005">
    <property type="entry name" value="Undecaprenyl diphosphate synthase"/>
    <property type="match status" value="1"/>
</dbReference>
<gene>
    <name evidence="3" type="ORF">FHX41_5664</name>
</gene>
<organism evidence="3 4">
    <name type="scientific">Actinomadura hallensis</name>
    <dbReference type="NCBI Taxonomy" id="337895"/>
    <lineage>
        <taxon>Bacteria</taxon>
        <taxon>Bacillati</taxon>
        <taxon>Actinomycetota</taxon>
        <taxon>Actinomycetes</taxon>
        <taxon>Streptosporangiales</taxon>
        <taxon>Thermomonosporaceae</taxon>
        <taxon>Actinomadura</taxon>
    </lineage>
</organism>
<keyword evidence="4" id="KW-1185">Reference proteome</keyword>
<sequence length="217" mass="24777">MTNLMLLPDGMRRWSLKNGVSIAESYAAMADKLVEFTGWVRDEGFSTLYIACSSVANYSRSEYVVDIAMNSYIDVARRCHADLNFSLSGTFDVVPERYLTPLKELQDESAKDSDFTLHFVLGMSLAREVVDIFNKFNGKVDEFTEELLAENAYIPEPIDYLIRPGGHIRMSSFYPLMSPFTEMHFCQPLLLEMTRADFDAALKDLRGRDRRYGVYPA</sequence>